<dbReference type="CDD" id="cd00146">
    <property type="entry name" value="PKD"/>
    <property type="match status" value="1"/>
</dbReference>
<dbReference type="InterPro" id="IPR026341">
    <property type="entry name" value="T9SS_type_B"/>
</dbReference>
<dbReference type="SMART" id="SM00089">
    <property type="entry name" value="PKD"/>
    <property type="match status" value="1"/>
</dbReference>
<dbReference type="SUPFAM" id="SSF49299">
    <property type="entry name" value="PKD domain"/>
    <property type="match status" value="1"/>
</dbReference>
<dbReference type="Gene3D" id="2.60.40.10">
    <property type="entry name" value="Immunoglobulins"/>
    <property type="match status" value="1"/>
</dbReference>
<sequence>MKKLIILVLFFSTISTYAQKQGNIWYFGSNAGVNFNTSPPTALTDGQISTWEGCATIANDDGNLLFYTDGITVYTKNHTVMENGYGLYGDPSSTQSGVIIPHPTNKNLYYVFTVALQGGSLYYSIVDISKQSGYGEVIEKNNKILDLSTEKITAVKHKNGTDMWVIAHEYLSNKFYAYLITKDGFQPTPVITAVGSVMGMSYTSTIGYLKASPKGTKLAAAVYFPDKLTEVYDFDKGTGVVSNPVTLTNFNGFGAYGVEFSPNEKFLYITEHDSGIPCNLYQVKLPVTSGDIKDRSVSIAKLDGFGALQLASDGKIYVDQVYSQYLHAIEEPNEEGAKSKFKENAIYLEGRTCTYGLPTFNQSFFAEVGFSNSGQCLGDITTFKLKSSVSNIDSVRWNFGDAASGNKNSSKQQNPTHLYEKAGTYNVTVNVYYQGTFATYSNSVNVYELPVVSLGNDTTLFYGQSLLLDAGNPGSIYKWSDGSTQRTLLVKSPGTYIVQLTSPTGCGGADTINVHYDQVINVGLKADTTICVGETIQLNVALPGASYLWSDGSTNSSITVNQTGKYWVKITNAYQNRVKTDTITVKHYQFSSIGIVSDTILCEPQLATITATGAKSGETYSWFDSNKTFLENNNGTFHTGLIKTNTNFYVQLTNGKCVGDMRKVSLIFDKPVATIVNKDTIIVLGSTVKLNGKGGKYYHWEPALYLDDTDIPNPVSAPGDDITYQLIVLNDNGCTDTATVKILVRKQVSIPNTFTPNGDGVNDTWTIRYIDRLPDNQVYIYSRQGSLIRNFRNYSNTWDGTGSNGQPLPAGVYYYVIYLDKNTRQSGYITIIR</sequence>
<proteinExistence type="predicted"/>
<dbReference type="Gene3D" id="2.60.40.4070">
    <property type="match status" value="1"/>
</dbReference>
<evidence type="ECO:0000313" key="3">
    <source>
        <dbReference type="EMBL" id="MFD0793702.1"/>
    </source>
</evidence>
<dbReference type="RefSeq" id="WP_377113880.1">
    <property type="nucleotide sequence ID" value="NZ_JBHTHZ010000005.1"/>
</dbReference>
<comment type="caution">
    <text evidence="3">The sequence shown here is derived from an EMBL/GenBank/DDBJ whole genome shotgun (WGS) entry which is preliminary data.</text>
</comment>
<dbReference type="InterPro" id="IPR011044">
    <property type="entry name" value="Quino_amine_DH_bsu"/>
</dbReference>
<dbReference type="EMBL" id="JBHTHZ010000005">
    <property type="protein sequence ID" value="MFD0793702.1"/>
    <property type="molecule type" value="Genomic_DNA"/>
</dbReference>
<feature type="domain" description="PKD" evidence="2">
    <location>
        <begin position="382"/>
        <end position="446"/>
    </location>
</feature>
<dbReference type="InterPro" id="IPR000601">
    <property type="entry name" value="PKD_dom"/>
</dbReference>
<dbReference type="Pfam" id="PF19081">
    <property type="entry name" value="Ig_7"/>
    <property type="match status" value="1"/>
</dbReference>
<dbReference type="Pfam" id="PF13585">
    <property type="entry name" value="CHU_C"/>
    <property type="match status" value="1"/>
</dbReference>
<evidence type="ECO:0000256" key="1">
    <source>
        <dbReference type="SAM" id="SignalP"/>
    </source>
</evidence>
<dbReference type="PROSITE" id="PS50093">
    <property type="entry name" value="PKD"/>
    <property type="match status" value="1"/>
</dbReference>
<dbReference type="SUPFAM" id="SSF50969">
    <property type="entry name" value="YVTN repeat-like/Quinoprotein amine dehydrogenase"/>
    <property type="match status" value="1"/>
</dbReference>
<name>A0ABW3ARQ5_9SPHI</name>
<dbReference type="Pfam" id="PF18911">
    <property type="entry name" value="PKD_4"/>
    <property type="match status" value="1"/>
</dbReference>
<dbReference type="InterPro" id="IPR022409">
    <property type="entry name" value="PKD/Chitinase_dom"/>
</dbReference>
<dbReference type="Proteomes" id="UP001597010">
    <property type="component" value="Unassembled WGS sequence"/>
</dbReference>
<evidence type="ECO:0000259" key="2">
    <source>
        <dbReference type="PROSITE" id="PS50093"/>
    </source>
</evidence>
<protein>
    <submittedName>
        <fullName evidence="3">Gliding motility-associated C-terminal domain-containing protein</fullName>
    </submittedName>
</protein>
<dbReference type="NCBIfam" id="TIGR04131">
    <property type="entry name" value="Bac_Flav_CTERM"/>
    <property type="match status" value="1"/>
</dbReference>
<dbReference type="InterPro" id="IPR044023">
    <property type="entry name" value="Ig_7"/>
</dbReference>
<reference evidence="4" key="1">
    <citation type="journal article" date="2019" name="Int. J. Syst. Evol. Microbiol.">
        <title>The Global Catalogue of Microorganisms (GCM) 10K type strain sequencing project: providing services to taxonomists for standard genome sequencing and annotation.</title>
        <authorList>
            <consortium name="The Broad Institute Genomics Platform"/>
            <consortium name="The Broad Institute Genome Sequencing Center for Infectious Disease"/>
            <person name="Wu L."/>
            <person name="Ma J."/>
        </authorList>
    </citation>
    <scope>NUCLEOTIDE SEQUENCE [LARGE SCALE GENOMIC DNA]</scope>
    <source>
        <strain evidence="4">CCUG 61484</strain>
    </source>
</reference>
<gene>
    <name evidence="3" type="ORF">ACFQZX_08740</name>
</gene>
<feature type="chain" id="PRO_5045143055" evidence="1">
    <location>
        <begin position="21"/>
        <end position="833"/>
    </location>
</feature>
<organism evidence="3 4">
    <name type="scientific">Mucilaginibacter litoreus</name>
    <dbReference type="NCBI Taxonomy" id="1048221"/>
    <lineage>
        <taxon>Bacteria</taxon>
        <taxon>Pseudomonadati</taxon>
        <taxon>Bacteroidota</taxon>
        <taxon>Sphingobacteriia</taxon>
        <taxon>Sphingobacteriales</taxon>
        <taxon>Sphingobacteriaceae</taxon>
        <taxon>Mucilaginibacter</taxon>
    </lineage>
</organism>
<accession>A0ABW3ARQ5</accession>
<dbReference type="InterPro" id="IPR013783">
    <property type="entry name" value="Ig-like_fold"/>
</dbReference>
<keyword evidence="1" id="KW-0732">Signal</keyword>
<evidence type="ECO:0000313" key="4">
    <source>
        <dbReference type="Proteomes" id="UP001597010"/>
    </source>
</evidence>
<dbReference type="InterPro" id="IPR035986">
    <property type="entry name" value="PKD_dom_sf"/>
</dbReference>
<feature type="signal peptide" evidence="1">
    <location>
        <begin position="1"/>
        <end position="20"/>
    </location>
</feature>
<keyword evidence="4" id="KW-1185">Reference proteome</keyword>